<accession>A0A8J3AHE9</accession>
<reference evidence="10" key="1">
    <citation type="journal article" date="2019" name="Int. J. Syst. Evol. Microbiol.">
        <title>The Global Catalogue of Microorganisms (GCM) 10K type strain sequencing project: providing services to taxonomists for standard genome sequencing and annotation.</title>
        <authorList>
            <consortium name="The Broad Institute Genomics Platform"/>
            <consortium name="The Broad Institute Genome Sequencing Center for Infectious Disease"/>
            <person name="Wu L."/>
            <person name="Ma J."/>
        </authorList>
    </citation>
    <scope>NUCLEOTIDE SEQUENCE [LARGE SCALE GENOMIC DNA]</scope>
    <source>
        <strain evidence="10">CGMCC 1.14993</strain>
    </source>
</reference>
<feature type="domain" description="Phosphatidic acid phosphatase type 2/haloperoxidase" evidence="8">
    <location>
        <begin position="63"/>
        <end position="171"/>
    </location>
</feature>
<dbReference type="Pfam" id="PF01569">
    <property type="entry name" value="PAP2"/>
    <property type="match status" value="1"/>
</dbReference>
<evidence type="ECO:0000259" key="8">
    <source>
        <dbReference type="SMART" id="SM00014"/>
    </source>
</evidence>
<dbReference type="PANTHER" id="PTHR14969">
    <property type="entry name" value="SPHINGOSINE-1-PHOSPHATE PHOSPHOHYDROLASE"/>
    <property type="match status" value="1"/>
</dbReference>
<evidence type="ECO:0000256" key="4">
    <source>
        <dbReference type="ARBA" id="ARBA00022801"/>
    </source>
</evidence>
<keyword evidence="6 7" id="KW-0472">Membrane</keyword>
<keyword evidence="3 7" id="KW-0812">Transmembrane</keyword>
<dbReference type="Proteomes" id="UP000626244">
    <property type="component" value="Unassembled WGS sequence"/>
</dbReference>
<evidence type="ECO:0000256" key="5">
    <source>
        <dbReference type="ARBA" id="ARBA00022989"/>
    </source>
</evidence>
<evidence type="ECO:0000256" key="7">
    <source>
        <dbReference type="SAM" id="Phobius"/>
    </source>
</evidence>
<proteinExistence type="predicted"/>
<name>A0A8J3AHE9_9BACI</name>
<keyword evidence="10" id="KW-1185">Reference proteome</keyword>
<evidence type="ECO:0000256" key="2">
    <source>
        <dbReference type="ARBA" id="ARBA00022475"/>
    </source>
</evidence>
<evidence type="ECO:0000256" key="3">
    <source>
        <dbReference type="ARBA" id="ARBA00022692"/>
    </source>
</evidence>
<evidence type="ECO:0000256" key="1">
    <source>
        <dbReference type="ARBA" id="ARBA00004651"/>
    </source>
</evidence>
<dbReference type="Gene3D" id="1.20.144.10">
    <property type="entry name" value="Phosphatidic acid phosphatase type 2/haloperoxidase"/>
    <property type="match status" value="1"/>
</dbReference>
<organism evidence="9 10">
    <name type="scientific">Gottfriedia solisilvae</name>
    <dbReference type="NCBI Taxonomy" id="1516104"/>
    <lineage>
        <taxon>Bacteria</taxon>
        <taxon>Bacillati</taxon>
        <taxon>Bacillota</taxon>
        <taxon>Bacilli</taxon>
        <taxon>Bacillales</taxon>
        <taxon>Bacillaceae</taxon>
        <taxon>Gottfriedia</taxon>
    </lineage>
</organism>
<feature type="transmembrane region" description="Helical" evidence="7">
    <location>
        <begin position="125"/>
        <end position="148"/>
    </location>
</feature>
<keyword evidence="2" id="KW-1003">Cell membrane</keyword>
<feature type="transmembrane region" description="Helical" evidence="7">
    <location>
        <begin position="27"/>
        <end position="54"/>
    </location>
</feature>
<dbReference type="PANTHER" id="PTHR14969:SF62">
    <property type="entry name" value="DECAPRENYLPHOSPHORYL-5-PHOSPHORIBOSE PHOSPHATASE RV3807C-RELATED"/>
    <property type="match status" value="1"/>
</dbReference>
<dbReference type="AlphaFoldDB" id="A0A8J3AHE9"/>
<dbReference type="OrthoDB" id="9789113at2"/>
<gene>
    <name evidence="9" type="primary">pgpB</name>
    <name evidence="9" type="ORF">GCM10007380_00360</name>
</gene>
<dbReference type="InterPro" id="IPR036938">
    <property type="entry name" value="PAP2/HPO_sf"/>
</dbReference>
<evidence type="ECO:0000313" key="9">
    <source>
        <dbReference type="EMBL" id="GGI09953.1"/>
    </source>
</evidence>
<feature type="transmembrane region" description="Helical" evidence="7">
    <location>
        <begin position="154"/>
        <end position="175"/>
    </location>
</feature>
<dbReference type="GO" id="GO:0016787">
    <property type="term" value="F:hydrolase activity"/>
    <property type="evidence" value="ECO:0007669"/>
    <property type="project" value="UniProtKB-KW"/>
</dbReference>
<dbReference type="GO" id="GO:0005886">
    <property type="term" value="C:plasma membrane"/>
    <property type="evidence" value="ECO:0007669"/>
    <property type="project" value="UniProtKB-SubCell"/>
</dbReference>
<evidence type="ECO:0000256" key="6">
    <source>
        <dbReference type="ARBA" id="ARBA00023136"/>
    </source>
</evidence>
<dbReference type="RefSeq" id="WP_088002517.1">
    <property type="nucleotide sequence ID" value="NZ_BMHB01000001.1"/>
</dbReference>
<keyword evidence="5 7" id="KW-1133">Transmembrane helix</keyword>
<sequence length="177" mass="20106">MSAILQKIYTFECRLFYRVNSLFQKRYLNLFFSTITHLGGATFCIVSTLILLIFSRNDLHHASILSACTLTLSHIPVHFFKKFYPRKRPYLKLEGAFVPKQPLTDYSFPSGHTTAIVSVALPIMIYIPITAIIILPIIGCVAFSRIYLGLHYPTDVFCGLVLGTSTAFISHFLFYNL</sequence>
<dbReference type="SMART" id="SM00014">
    <property type="entry name" value="acidPPc"/>
    <property type="match status" value="1"/>
</dbReference>
<protein>
    <submittedName>
        <fullName evidence="9">Phosphatidylglycerophosphatase B</fullName>
    </submittedName>
</protein>
<feature type="transmembrane region" description="Helical" evidence="7">
    <location>
        <begin position="60"/>
        <end position="80"/>
    </location>
</feature>
<comment type="subcellular location">
    <subcellularLocation>
        <location evidence="1">Cell membrane</location>
        <topology evidence="1">Multi-pass membrane protein</topology>
    </subcellularLocation>
</comment>
<evidence type="ECO:0000313" key="10">
    <source>
        <dbReference type="Proteomes" id="UP000626244"/>
    </source>
</evidence>
<dbReference type="SUPFAM" id="SSF48317">
    <property type="entry name" value="Acid phosphatase/Vanadium-dependent haloperoxidase"/>
    <property type="match status" value="1"/>
</dbReference>
<keyword evidence="4" id="KW-0378">Hydrolase</keyword>
<dbReference type="EMBL" id="BMHB01000001">
    <property type="protein sequence ID" value="GGI09953.1"/>
    <property type="molecule type" value="Genomic_DNA"/>
</dbReference>
<dbReference type="InterPro" id="IPR000326">
    <property type="entry name" value="PAP2/HPO"/>
</dbReference>
<comment type="caution">
    <text evidence="9">The sequence shown here is derived from an EMBL/GenBank/DDBJ whole genome shotgun (WGS) entry which is preliminary data.</text>
</comment>